<dbReference type="FunFam" id="1.10.287.1080:FF:000003">
    <property type="entry name" value="Nucleoside triphosphate pyrophosphohydrolase"/>
    <property type="match status" value="1"/>
</dbReference>
<dbReference type="NCBIfam" id="TIGR00444">
    <property type="entry name" value="mazG"/>
    <property type="match status" value="1"/>
</dbReference>
<dbReference type="SUPFAM" id="SSF101386">
    <property type="entry name" value="all-alpha NTP pyrophosphatases"/>
    <property type="match status" value="2"/>
</dbReference>
<dbReference type="PANTHER" id="PTHR30522:SF0">
    <property type="entry name" value="NUCLEOSIDE TRIPHOSPHATE PYROPHOSPHOHYDROLASE"/>
    <property type="match status" value="1"/>
</dbReference>
<proteinExistence type="predicted"/>
<dbReference type="InterPro" id="IPR011551">
    <property type="entry name" value="NTP_PyrPHydrolase_MazG"/>
</dbReference>
<dbReference type="GO" id="GO:0006203">
    <property type="term" value="P:dGTP catabolic process"/>
    <property type="evidence" value="ECO:0007669"/>
    <property type="project" value="TreeGrafter"/>
</dbReference>
<dbReference type="Gene3D" id="1.10.287.1080">
    <property type="entry name" value="MazG-like"/>
    <property type="match status" value="2"/>
</dbReference>
<dbReference type="FunFam" id="1.10.287.1080:FF:000001">
    <property type="entry name" value="Nucleoside triphosphate pyrophosphohydrolase"/>
    <property type="match status" value="1"/>
</dbReference>
<organism evidence="2">
    <name type="scientific">hydrothermal vent metagenome</name>
    <dbReference type="NCBI Taxonomy" id="652676"/>
    <lineage>
        <taxon>unclassified sequences</taxon>
        <taxon>metagenomes</taxon>
        <taxon>ecological metagenomes</taxon>
    </lineage>
</organism>
<evidence type="ECO:0000259" key="1">
    <source>
        <dbReference type="Pfam" id="PF03819"/>
    </source>
</evidence>
<dbReference type="GO" id="GO:0046076">
    <property type="term" value="P:dTTP catabolic process"/>
    <property type="evidence" value="ECO:0007669"/>
    <property type="project" value="TreeGrafter"/>
</dbReference>
<dbReference type="CDD" id="cd11528">
    <property type="entry name" value="NTP-PPase_MazG_Nterm"/>
    <property type="match status" value="1"/>
</dbReference>
<protein>
    <submittedName>
        <fullName evidence="2">Nucleoside triphosphate pyrophosphohydrolase MazG</fullName>
        <ecNumber evidence="2">3.6.1.8</ecNumber>
    </submittedName>
</protein>
<dbReference type="GO" id="GO:0047693">
    <property type="term" value="F:ATP diphosphatase activity"/>
    <property type="evidence" value="ECO:0007669"/>
    <property type="project" value="UniProtKB-EC"/>
</dbReference>
<accession>A0A3B0RU93</accession>
<feature type="domain" description="NTP pyrophosphohydrolase MazG-like" evidence="1">
    <location>
        <begin position="29"/>
        <end position="102"/>
    </location>
</feature>
<evidence type="ECO:0000313" key="2">
    <source>
        <dbReference type="EMBL" id="VAV88083.1"/>
    </source>
</evidence>
<dbReference type="GO" id="GO:0046052">
    <property type="term" value="P:UTP catabolic process"/>
    <property type="evidence" value="ECO:0007669"/>
    <property type="project" value="TreeGrafter"/>
</dbReference>
<dbReference type="EMBL" id="UOED01000031">
    <property type="protein sequence ID" value="VAV88083.1"/>
    <property type="molecule type" value="Genomic_DNA"/>
</dbReference>
<dbReference type="GO" id="GO:0046047">
    <property type="term" value="P:TTP catabolic process"/>
    <property type="evidence" value="ECO:0007669"/>
    <property type="project" value="TreeGrafter"/>
</dbReference>
<dbReference type="NCBIfam" id="NF007113">
    <property type="entry name" value="PRK09562.1"/>
    <property type="match status" value="1"/>
</dbReference>
<keyword evidence="2" id="KW-0378">Hydrolase</keyword>
<dbReference type="InterPro" id="IPR048011">
    <property type="entry name" value="NTP-PPase_MazG-like_C"/>
</dbReference>
<gene>
    <name evidence="2" type="ORF">MNBD_ALPHA02-1650</name>
</gene>
<dbReference type="InterPro" id="IPR048015">
    <property type="entry name" value="NTP-PPase_MazG-like_N"/>
</dbReference>
<name>A0A3B0RU93_9ZZZZ</name>
<dbReference type="GO" id="GO:0046061">
    <property type="term" value="P:dATP catabolic process"/>
    <property type="evidence" value="ECO:0007669"/>
    <property type="project" value="TreeGrafter"/>
</dbReference>
<dbReference type="AlphaFoldDB" id="A0A3B0RU93"/>
<dbReference type="GO" id="GO:0046081">
    <property type="term" value="P:dUTP catabolic process"/>
    <property type="evidence" value="ECO:0007669"/>
    <property type="project" value="TreeGrafter"/>
</dbReference>
<dbReference type="Pfam" id="PF03819">
    <property type="entry name" value="MazG"/>
    <property type="match status" value="2"/>
</dbReference>
<reference evidence="2" key="1">
    <citation type="submission" date="2018-06" db="EMBL/GenBank/DDBJ databases">
        <authorList>
            <person name="Zhirakovskaya E."/>
        </authorList>
    </citation>
    <scope>NUCLEOTIDE SEQUENCE</scope>
</reference>
<feature type="domain" description="NTP pyrophosphohydrolase MazG-like" evidence="1">
    <location>
        <begin position="169"/>
        <end position="235"/>
    </location>
</feature>
<dbReference type="CDD" id="cd11529">
    <property type="entry name" value="NTP-PPase_MazG_Cterm"/>
    <property type="match status" value="1"/>
</dbReference>
<dbReference type="InterPro" id="IPR004518">
    <property type="entry name" value="MazG-like_dom"/>
</dbReference>
<sequence length="277" mass="31622">MTKNTIEDLLTIMERLRNPDGGCPWDIEQDFSTIAPYTIEEAYEVAEAIEMGDMLHLKDELGDLLFQVVFHTQMAQEKGHFTFDDVVTAICDKMTRRHPHVFGDAAYRDAEQQTVAWEAQKAEERKDKNQTASVLDGVTPALPALTRAIKLQNRAARVGFDWPDTVQVLDKLNEEMAELSHELVEAGKGSDNADKITEEFGDMMFVYANLARHLDIDAETALRSANHKFERRFRQVEQMANAQGKSLDEMSLDQMDTLWDRVKEQEKKNSAPHHQNI</sequence>
<dbReference type="GO" id="GO:0006950">
    <property type="term" value="P:response to stress"/>
    <property type="evidence" value="ECO:0007669"/>
    <property type="project" value="UniProtKB-ARBA"/>
</dbReference>
<dbReference type="EC" id="3.6.1.8" evidence="2"/>
<dbReference type="PANTHER" id="PTHR30522">
    <property type="entry name" value="NUCLEOSIDE TRIPHOSPHATE PYROPHOSPHOHYDROLASE"/>
    <property type="match status" value="1"/>
</dbReference>